<evidence type="ECO:0000256" key="4">
    <source>
        <dbReference type="ARBA" id="ARBA00048267"/>
    </source>
</evidence>
<dbReference type="GO" id="GO:0000156">
    <property type="term" value="F:phosphorelay response regulator activity"/>
    <property type="evidence" value="ECO:0007669"/>
    <property type="project" value="InterPro"/>
</dbReference>
<dbReference type="PROSITE" id="PS50122">
    <property type="entry name" value="CHEB"/>
    <property type="match status" value="1"/>
</dbReference>
<dbReference type="SMART" id="SM00448">
    <property type="entry name" value="REC"/>
    <property type="match status" value="1"/>
</dbReference>
<dbReference type="InterPro" id="IPR011006">
    <property type="entry name" value="CheY-like_superfamily"/>
</dbReference>
<keyword evidence="3 5" id="KW-0378">Hydrolase</keyword>
<gene>
    <name evidence="5" type="primary">cheB</name>
    <name evidence="10" type="ORF">H0A36_08165</name>
</gene>
<dbReference type="EMBL" id="JACCKB010000009">
    <property type="protein sequence ID" value="NYZ65986.1"/>
    <property type="molecule type" value="Genomic_DNA"/>
</dbReference>
<dbReference type="EC" id="3.5.1.44" evidence="5"/>
<accession>A0A853IET4</accession>
<dbReference type="InterPro" id="IPR001789">
    <property type="entry name" value="Sig_transdc_resp-reg_receiver"/>
</dbReference>
<keyword evidence="5 7" id="KW-0597">Phosphoprotein</keyword>
<comment type="catalytic activity">
    <reaction evidence="4 5">
        <text>[protein]-L-glutamate 5-O-methyl ester + H2O = L-glutamyl-[protein] + methanol + H(+)</text>
        <dbReference type="Rhea" id="RHEA:23236"/>
        <dbReference type="Rhea" id="RHEA-COMP:10208"/>
        <dbReference type="Rhea" id="RHEA-COMP:10311"/>
        <dbReference type="ChEBI" id="CHEBI:15377"/>
        <dbReference type="ChEBI" id="CHEBI:15378"/>
        <dbReference type="ChEBI" id="CHEBI:17790"/>
        <dbReference type="ChEBI" id="CHEBI:29973"/>
        <dbReference type="ChEBI" id="CHEBI:82795"/>
        <dbReference type="EC" id="3.1.1.61"/>
    </reaction>
</comment>
<reference evidence="10 11" key="1">
    <citation type="submission" date="2020-07" db="EMBL/GenBank/DDBJ databases">
        <title>Endozoicomonas sp. nov., isolated from sediment.</title>
        <authorList>
            <person name="Gu T."/>
        </authorList>
    </citation>
    <scope>NUCLEOTIDE SEQUENCE [LARGE SCALE GENOMIC DNA]</scope>
    <source>
        <strain evidence="10 11">SM1973</strain>
    </source>
</reference>
<proteinExistence type="inferred from homology"/>
<comment type="catalytic activity">
    <reaction evidence="5">
        <text>L-glutaminyl-[protein] + H2O = L-glutamyl-[protein] + NH4(+)</text>
        <dbReference type="Rhea" id="RHEA:16441"/>
        <dbReference type="Rhea" id="RHEA-COMP:10207"/>
        <dbReference type="Rhea" id="RHEA-COMP:10208"/>
        <dbReference type="ChEBI" id="CHEBI:15377"/>
        <dbReference type="ChEBI" id="CHEBI:28938"/>
        <dbReference type="ChEBI" id="CHEBI:29973"/>
        <dbReference type="ChEBI" id="CHEBI:30011"/>
        <dbReference type="EC" id="3.5.1.44"/>
    </reaction>
</comment>
<dbReference type="Proteomes" id="UP000569732">
    <property type="component" value="Unassembled WGS sequence"/>
</dbReference>
<dbReference type="HAMAP" id="MF_00099">
    <property type="entry name" value="CheB_chemtxs"/>
    <property type="match status" value="1"/>
</dbReference>
<dbReference type="SUPFAM" id="SSF52738">
    <property type="entry name" value="Methylesterase CheB, C-terminal domain"/>
    <property type="match status" value="1"/>
</dbReference>
<dbReference type="Pfam" id="PF01339">
    <property type="entry name" value="CheB_methylest"/>
    <property type="match status" value="1"/>
</dbReference>
<dbReference type="PANTHER" id="PTHR42872:SF6">
    <property type="entry name" value="PROTEIN-GLUTAMATE METHYLESTERASE_PROTEIN-GLUTAMINE GLUTAMINASE"/>
    <property type="match status" value="1"/>
</dbReference>
<comment type="PTM">
    <text evidence="5">Phosphorylated by CheA. Phosphorylation of the N-terminal regulatory domain activates the methylesterase activity.</text>
</comment>
<dbReference type="InterPro" id="IPR008248">
    <property type="entry name" value="CheB-like"/>
</dbReference>
<dbReference type="PANTHER" id="PTHR42872">
    <property type="entry name" value="PROTEIN-GLUTAMATE METHYLESTERASE/PROTEIN-GLUTAMINE GLUTAMINASE"/>
    <property type="match status" value="1"/>
</dbReference>
<keyword evidence="11" id="KW-1185">Reference proteome</keyword>
<dbReference type="GO" id="GO:0005737">
    <property type="term" value="C:cytoplasm"/>
    <property type="evidence" value="ECO:0007669"/>
    <property type="project" value="UniProtKB-SubCell"/>
</dbReference>
<dbReference type="RefSeq" id="WP_180568014.1">
    <property type="nucleotide sequence ID" value="NZ_JACCKB010000009.1"/>
</dbReference>
<comment type="domain">
    <text evidence="5">Contains a C-terminal catalytic domain, and an N-terminal region which modulates catalytic activity.</text>
</comment>
<dbReference type="InterPro" id="IPR035909">
    <property type="entry name" value="CheB_C"/>
</dbReference>
<feature type="active site" evidence="5 6">
    <location>
        <position position="172"/>
    </location>
</feature>
<evidence type="ECO:0000256" key="2">
    <source>
        <dbReference type="ARBA" id="ARBA00022500"/>
    </source>
</evidence>
<evidence type="ECO:0000256" key="7">
    <source>
        <dbReference type="PROSITE-ProRule" id="PRU00169"/>
    </source>
</evidence>
<keyword evidence="2 5" id="KW-0145">Chemotaxis</keyword>
<dbReference type="GO" id="GO:0008984">
    <property type="term" value="F:protein-glutamate methylesterase activity"/>
    <property type="evidence" value="ECO:0007669"/>
    <property type="project" value="UniProtKB-UniRule"/>
</dbReference>
<dbReference type="SUPFAM" id="SSF52172">
    <property type="entry name" value="CheY-like"/>
    <property type="match status" value="1"/>
</dbReference>
<evidence type="ECO:0000259" key="8">
    <source>
        <dbReference type="PROSITE" id="PS50110"/>
    </source>
</evidence>
<evidence type="ECO:0000259" key="9">
    <source>
        <dbReference type="PROSITE" id="PS50122"/>
    </source>
</evidence>
<feature type="modified residue" description="4-aspartylphosphate" evidence="5 7">
    <location>
        <position position="56"/>
    </location>
</feature>
<feature type="domain" description="CheB-type methylesterase" evidence="9">
    <location>
        <begin position="160"/>
        <end position="352"/>
    </location>
</feature>
<dbReference type="GO" id="GO:0006935">
    <property type="term" value="P:chemotaxis"/>
    <property type="evidence" value="ECO:0007669"/>
    <property type="project" value="UniProtKB-UniRule"/>
</dbReference>
<name>A0A853IET4_9GAMM</name>
<dbReference type="CDD" id="cd17541">
    <property type="entry name" value="REC_CheB-like"/>
    <property type="match status" value="1"/>
</dbReference>
<feature type="active site" evidence="5 6">
    <location>
        <position position="294"/>
    </location>
</feature>
<organism evidence="10 11">
    <name type="scientific">Spartinivicinus marinus</name>
    <dbReference type="NCBI Taxonomy" id="2994442"/>
    <lineage>
        <taxon>Bacteria</taxon>
        <taxon>Pseudomonadati</taxon>
        <taxon>Pseudomonadota</taxon>
        <taxon>Gammaproteobacteria</taxon>
        <taxon>Oceanospirillales</taxon>
        <taxon>Zooshikellaceae</taxon>
        <taxon>Spartinivicinus</taxon>
    </lineage>
</organism>
<feature type="domain" description="Response regulatory" evidence="8">
    <location>
        <begin position="5"/>
        <end position="122"/>
    </location>
</feature>
<evidence type="ECO:0000256" key="1">
    <source>
        <dbReference type="ARBA" id="ARBA00022490"/>
    </source>
</evidence>
<dbReference type="InterPro" id="IPR000673">
    <property type="entry name" value="Sig_transdc_resp-reg_Me-estase"/>
</dbReference>
<comment type="caution">
    <text evidence="10">The sequence shown here is derived from an EMBL/GenBank/DDBJ whole genome shotgun (WGS) entry which is preliminary data.</text>
</comment>
<evidence type="ECO:0000256" key="3">
    <source>
        <dbReference type="ARBA" id="ARBA00022801"/>
    </source>
</evidence>
<dbReference type="Pfam" id="PF00072">
    <property type="entry name" value="Response_reg"/>
    <property type="match status" value="1"/>
</dbReference>
<dbReference type="PROSITE" id="PS50110">
    <property type="entry name" value="RESPONSE_REGULATORY"/>
    <property type="match status" value="1"/>
</dbReference>
<dbReference type="PIRSF" id="PIRSF000876">
    <property type="entry name" value="RR_chemtxs_CheB"/>
    <property type="match status" value="1"/>
</dbReference>
<evidence type="ECO:0000256" key="6">
    <source>
        <dbReference type="PROSITE-ProRule" id="PRU00050"/>
    </source>
</evidence>
<comment type="similarity">
    <text evidence="5">Belongs to the CheB family.</text>
</comment>
<feature type="active site" evidence="5 6">
    <location>
        <position position="198"/>
    </location>
</feature>
<protein>
    <recommendedName>
        <fullName evidence="5">Protein-glutamate methylesterase/protein-glutamine glutaminase</fullName>
        <ecNumber evidence="5">3.1.1.61</ecNumber>
        <ecNumber evidence="5">3.5.1.44</ecNumber>
    </recommendedName>
</protein>
<keyword evidence="1 5" id="KW-0963">Cytoplasm</keyword>
<evidence type="ECO:0000256" key="5">
    <source>
        <dbReference type="HAMAP-Rule" id="MF_00099"/>
    </source>
</evidence>
<dbReference type="AlphaFoldDB" id="A0A853IET4"/>
<sequence>MKPIKVICVDDSVSMRNFLKVALELDKRIQVVDLAADPYEAREKIRRHNPDVITLDVKMPKMDGLTFLEKLMQLRPMPVVMVSSQTVKGADDTFKALEKGACDYLAKPFDPQVFDEFTEQLIYKVKAASLVNLSALNKKQDNKGVIQKRHTVGHLSKLRLQKQIKLIAIGASTGGTEATKEIVMSSSLHGPPIVVTQHMPPVFSSSYAKRLDRLLPVPVQEVTGMTKLEPGHIYIAPGDKHLLVKRSRLSLQAVLDDSLPVNRHKPSVDSLFYSVAENIGANALGILLTGMGEDGAKGLLAIRQKGGMTIVQDKATSVVWGMPGAAVSMDAAIMTLGLDDIAKEVASLYQPSLVINL</sequence>
<dbReference type="Gene3D" id="3.40.50.2300">
    <property type="match status" value="1"/>
</dbReference>
<dbReference type="NCBIfam" id="NF001965">
    <property type="entry name" value="PRK00742.1"/>
    <property type="match status" value="1"/>
</dbReference>
<evidence type="ECO:0000313" key="10">
    <source>
        <dbReference type="EMBL" id="NYZ65986.1"/>
    </source>
</evidence>
<dbReference type="Gene3D" id="3.40.50.180">
    <property type="entry name" value="Methylesterase CheB, C-terminal domain"/>
    <property type="match status" value="1"/>
</dbReference>
<comment type="subcellular location">
    <subcellularLocation>
        <location evidence="5">Cytoplasm</location>
    </subcellularLocation>
</comment>
<dbReference type="EC" id="3.1.1.61" evidence="5"/>
<comment type="function">
    <text evidence="5">Involved in chemotaxis. Part of a chemotaxis signal transduction system that modulates chemotaxis in response to various stimuli. Catalyzes the demethylation of specific methylglutamate residues introduced into the chemoreceptors (methyl-accepting chemotaxis proteins or MCP) by CheR. Also mediates the irreversible deamidation of specific glutamine residues to glutamic acid.</text>
</comment>
<evidence type="ECO:0000313" key="11">
    <source>
        <dbReference type="Proteomes" id="UP000569732"/>
    </source>
</evidence>
<dbReference type="CDD" id="cd16432">
    <property type="entry name" value="CheB_Rec"/>
    <property type="match status" value="1"/>
</dbReference>
<dbReference type="GO" id="GO:0050568">
    <property type="term" value="F:protein-glutamine glutaminase activity"/>
    <property type="evidence" value="ECO:0007669"/>
    <property type="project" value="UniProtKB-UniRule"/>
</dbReference>